<name>A0A832YZX5_9CREN</name>
<sequence length="328" mass="36759">MLPQTLDRALSMFGTLRSKIDEVLLVDTVRRIRSAWVRYTPRDNPYLRRVSVAGIDSGYNYAEYRGYALYVVNAVWVAIGSGGEELADGLVDIDISSSTALEYELSILSIAMEIEAMKRVLSDVDIVLVDGSLVAKFYRLLRAGEEGLDGLGMSKARPGTYMKELLYTLALHPTKIFFLSKNTNSKDVLGLVKGDLYYFERYTEGCAGYSKPLLLEESSQRGTANLAKVFRRLVKDVVGTEVLPVVTYVRLEPFARVYRLELVVERGEDVDSRVRYFMDSINPYTVAGYPYPLMRADQLARVSDADLERIKAVLGIVGDPYAREPLAV</sequence>
<protein>
    <submittedName>
        <fullName evidence="2">DNA double-strand break repair nuclease NurA</fullName>
    </submittedName>
</protein>
<dbReference type="Pfam" id="PF09376">
    <property type="entry name" value="NurA"/>
    <property type="match status" value="1"/>
</dbReference>
<accession>A0A832YZX5</accession>
<dbReference type="AlphaFoldDB" id="A0A832YZX5"/>
<dbReference type="InterPro" id="IPR018977">
    <property type="entry name" value="NurA_domain"/>
</dbReference>
<comment type="caution">
    <text evidence="2">The sequence shown here is derived from an EMBL/GenBank/DDBJ whole genome shotgun (WGS) entry which is preliminary data.</text>
</comment>
<reference evidence="2" key="1">
    <citation type="journal article" date="2020" name="ISME J.">
        <title>Gammaproteobacteria mediating utilization of methyl-, sulfur- and petroleum organic compounds in deep ocean hydrothermal plumes.</title>
        <authorList>
            <person name="Zhou Z."/>
            <person name="Liu Y."/>
            <person name="Pan J."/>
            <person name="Cron B.R."/>
            <person name="Toner B.M."/>
            <person name="Anantharaman K."/>
            <person name="Breier J.A."/>
            <person name="Dick G.J."/>
            <person name="Li M."/>
        </authorList>
    </citation>
    <scope>NUCLEOTIDE SEQUENCE</scope>
    <source>
        <strain evidence="2">SZUA-1435</strain>
    </source>
</reference>
<organism evidence="2 3">
    <name type="scientific">Ignisphaera aggregans</name>
    <dbReference type="NCBI Taxonomy" id="334771"/>
    <lineage>
        <taxon>Archaea</taxon>
        <taxon>Thermoproteota</taxon>
        <taxon>Thermoprotei</taxon>
        <taxon>Desulfurococcales</taxon>
        <taxon>Desulfurococcaceae</taxon>
        <taxon>Ignisphaera</taxon>
    </lineage>
</organism>
<dbReference type="Proteomes" id="UP000605805">
    <property type="component" value="Unassembled WGS sequence"/>
</dbReference>
<evidence type="ECO:0000259" key="1">
    <source>
        <dbReference type="SMART" id="SM00933"/>
    </source>
</evidence>
<dbReference type="EMBL" id="DQTV01000084">
    <property type="protein sequence ID" value="HIP57321.1"/>
    <property type="molecule type" value="Genomic_DNA"/>
</dbReference>
<dbReference type="SMART" id="SM00933">
    <property type="entry name" value="NurA"/>
    <property type="match status" value="1"/>
</dbReference>
<evidence type="ECO:0000313" key="3">
    <source>
        <dbReference type="Proteomes" id="UP000605805"/>
    </source>
</evidence>
<feature type="domain" description="NurA" evidence="1">
    <location>
        <begin position="50"/>
        <end position="302"/>
    </location>
</feature>
<evidence type="ECO:0000313" key="2">
    <source>
        <dbReference type="EMBL" id="HIP57321.1"/>
    </source>
</evidence>
<gene>
    <name evidence="2" type="ORF">EYH02_04555</name>
</gene>
<proteinExistence type="predicted"/>